<dbReference type="AlphaFoldDB" id="A0A1Q6G4W2"/>
<evidence type="ECO:0000256" key="11">
    <source>
        <dbReference type="ARBA" id="ARBA00048954"/>
    </source>
</evidence>
<evidence type="ECO:0000313" key="20">
    <source>
        <dbReference type="EMBL" id="RHH50337.1"/>
    </source>
</evidence>
<reference evidence="17 23" key="1">
    <citation type="journal article" date="2016" name="Nat. Biotechnol.">
        <title>Measurement of bacterial replication rates in microbial communities.</title>
        <authorList>
            <person name="Brown C.T."/>
            <person name="Olm M.R."/>
            <person name="Thomas B.C."/>
            <person name="Banfield J.F."/>
        </authorList>
    </citation>
    <scope>NUCLEOTIDE SEQUENCE [LARGE SCALE GENOMIC DNA]</scope>
    <source>
        <strain evidence="17">45_130</strain>
    </source>
</reference>
<evidence type="ECO:0000313" key="16">
    <source>
        <dbReference type="EMBL" id="HJF81106.1"/>
    </source>
</evidence>
<dbReference type="Proteomes" id="UP000186685">
    <property type="component" value="Unassembled WGS sequence"/>
</dbReference>
<dbReference type="InterPro" id="IPR007692">
    <property type="entry name" value="DNA_helicase_DnaB"/>
</dbReference>
<dbReference type="InterPro" id="IPR027417">
    <property type="entry name" value="P-loop_NTPase"/>
</dbReference>
<dbReference type="GO" id="GO:0003677">
    <property type="term" value="F:DNA binding"/>
    <property type="evidence" value="ECO:0007669"/>
    <property type="project" value="UniProtKB-UniRule"/>
</dbReference>
<evidence type="ECO:0000256" key="5">
    <source>
        <dbReference type="ARBA" id="ARBA00022801"/>
    </source>
</evidence>
<sequence>MAEPRRNTRVAKTAKTKPMDEYGHLQPQAPELEEAVLGALMIEKDAYSLVSEILRPESFYEHRHQLIYAAITDLAIQQKPIDILTVAEQLRSRGNLEEAGGPFYITQLSGKVASSAHIEYHARIIAQKFLARELISFTSNIQTKAFDETQDVDDLMQEAEGKLFEISQQNMKKDYTQINPVIQEAYEMLQKAAARTDGLSGLSSGFHQLDKMTSGWQNSDLIIIAARPAMGKTAFVLSMAKNMAVNSKVPVALFSLEMSNVQLVNRLIVNVCEIPGEKIKSGQLAPYEWGQLDYKIKELYDAPLYVDDTPSLSVFELRTKARRLVREHGVKIIIIDYLQLMNASGMSFGSRQEEVSTISRSLKGLAKELNIPIIALSQLNRGVENREGIDGKRPQLSDLRESGAIEQDADMVCFIHRPEYYKIYTDEKGNDLHGMAEIIIAKHRNGAVGDVLLRFRGEYARFQNPDDDMIVPMPGEEKKAPVLRSKMNNGGGQDFVPPPPAEMPPMPDNPFGAPVPDVPF</sequence>
<feature type="compositionally biased region" description="Pro residues" evidence="14">
    <location>
        <begin position="496"/>
        <end position="508"/>
    </location>
</feature>
<accession>A0A1Q6G4W2</accession>
<dbReference type="PANTHER" id="PTHR30153:SF2">
    <property type="entry name" value="REPLICATIVE DNA HELICASE"/>
    <property type="match status" value="1"/>
</dbReference>
<reference evidence="24 25" key="2">
    <citation type="submission" date="2018-08" db="EMBL/GenBank/DDBJ databases">
        <title>A genome reference for cultivated species of the human gut microbiota.</title>
        <authorList>
            <person name="Zou Y."/>
            <person name="Xue W."/>
            <person name="Luo G."/>
        </authorList>
    </citation>
    <scope>NUCLEOTIDE SEQUENCE [LARGE SCALE GENOMIC DNA]</scope>
    <source>
        <strain evidence="22 28">AF31-28B-AC</strain>
        <strain evidence="21 26">AF39-11</strain>
        <strain evidence="20 27">AM17-44</strain>
        <strain evidence="19 24">AM23-23</strain>
        <strain evidence="18 25">AM31-10</strain>
    </source>
</reference>
<evidence type="ECO:0000259" key="15">
    <source>
        <dbReference type="PROSITE" id="PS51199"/>
    </source>
</evidence>
<evidence type="ECO:0000313" key="25">
    <source>
        <dbReference type="Proteomes" id="UP000284361"/>
    </source>
</evidence>
<dbReference type="FunFam" id="1.10.860.10:FF:000001">
    <property type="entry name" value="Replicative DNA helicase"/>
    <property type="match status" value="1"/>
</dbReference>
<dbReference type="InterPro" id="IPR007693">
    <property type="entry name" value="DNA_helicase_DnaB-like_N"/>
</dbReference>
<name>A0A1Q6G4W2_9BACT</name>
<keyword evidence="9" id="KW-0413">Isomerase</keyword>
<evidence type="ECO:0000256" key="10">
    <source>
        <dbReference type="ARBA" id="ARBA00044932"/>
    </source>
</evidence>
<evidence type="ECO:0000313" key="24">
    <source>
        <dbReference type="Proteomes" id="UP000283485"/>
    </source>
</evidence>
<keyword evidence="8 13" id="KW-0238">DNA-binding</keyword>
<comment type="function">
    <text evidence="10 13">The main replicative DNA helicase, it participates in initiation and elongation during chromosome replication. Travels ahead of the DNA replisome, separating dsDNA into templates for DNA synthesis. A processive ATP-dependent 5'-3' DNA helicase it has DNA-dependent ATPase activity.</text>
</comment>
<evidence type="ECO:0000256" key="7">
    <source>
        <dbReference type="ARBA" id="ARBA00022840"/>
    </source>
</evidence>
<keyword evidence="3 13" id="KW-0235">DNA replication</keyword>
<dbReference type="Proteomes" id="UP000722357">
    <property type="component" value="Unassembled WGS sequence"/>
</dbReference>
<dbReference type="EMBL" id="QSJG01000002">
    <property type="protein sequence ID" value="RHD58535.1"/>
    <property type="molecule type" value="Genomic_DNA"/>
</dbReference>
<organism evidence="22 28">
    <name type="scientific">Phocaeicola plebeius</name>
    <dbReference type="NCBI Taxonomy" id="310297"/>
    <lineage>
        <taxon>Bacteria</taxon>
        <taxon>Pseudomonadati</taxon>
        <taxon>Bacteroidota</taxon>
        <taxon>Bacteroidia</taxon>
        <taxon>Bacteroidales</taxon>
        <taxon>Bacteroidaceae</taxon>
        <taxon>Phocaeicola</taxon>
    </lineage>
</organism>
<keyword evidence="4 13" id="KW-0547">Nucleotide-binding</keyword>
<evidence type="ECO:0000313" key="18">
    <source>
        <dbReference type="EMBL" id="RHD58535.1"/>
    </source>
</evidence>
<dbReference type="NCBIfam" id="TIGR00665">
    <property type="entry name" value="DnaB"/>
    <property type="match status" value="1"/>
</dbReference>
<proteinExistence type="inferred from homology"/>
<dbReference type="EC" id="5.6.2.3" evidence="12 13"/>
<gene>
    <name evidence="22" type="primary">dnaB</name>
    <name evidence="17" type="ORF">BHV76_11765</name>
    <name evidence="21" type="ORF">DW035_15260</name>
    <name evidence="20" type="ORF">DW204_02120</name>
    <name evidence="19" type="ORF">DW653_01040</name>
    <name evidence="18" type="ORF">DW789_01655</name>
    <name evidence="22" type="ORF">DWZ34_09555</name>
    <name evidence="16" type="ORF">K8V40_05565</name>
</gene>
<reference evidence="16" key="4">
    <citation type="submission" date="2021-09" db="EMBL/GenBank/DDBJ databases">
        <authorList>
            <person name="Gilroy R."/>
        </authorList>
    </citation>
    <scope>NUCLEOTIDE SEQUENCE</scope>
    <source>
        <strain evidence="16">9794</strain>
    </source>
</reference>
<dbReference type="SUPFAM" id="SSF48024">
    <property type="entry name" value="N-terminal domain of DnaB helicase"/>
    <property type="match status" value="1"/>
</dbReference>
<evidence type="ECO:0000313" key="22">
    <source>
        <dbReference type="EMBL" id="RHM96353.1"/>
    </source>
</evidence>
<keyword evidence="6 13" id="KW-0347">Helicase</keyword>
<evidence type="ECO:0000256" key="6">
    <source>
        <dbReference type="ARBA" id="ARBA00022806"/>
    </source>
</evidence>
<reference evidence="16" key="3">
    <citation type="journal article" date="2021" name="PeerJ">
        <title>Extensive microbial diversity within the chicken gut microbiome revealed by metagenomics and culture.</title>
        <authorList>
            <person name="Gilroy R."/>
            <person name="Ravi A."/>
            <person name="Getino M."/>
            <person name="Pursley I."/>
            <person name="Horton D.L."/>
            <person name="Alikhan N.F."/>
            <person name="Baker D."/>
            <person name="Gharbi K."/>
            <person name="Hall N."/>
            <person name="Watson M."/>
            <person name="Adriaenssens E.M."/>
            <person name="Foster-Nyarko E."/>
            <person name="Jarju S."/>
            <person name="Secka A."/>
            <person name="Antonio M."/>
            <person name="Oren A."/>
            <person name="Chaudhuri R.R."/>
            <person name="La Ragione R."/>
            <person name="Hildebrand F."/>
            <person name="Pallen M.J."/>
        </authorList>
    </citation>
    <scope>NUCLEOTIDE SEQUENCE</scope>
    <source>
        <strain evidence="16">9794</strain>
    </source>
</reference>
<dbReference type="SUPFAM" id="SSF52540">
    <property type="entry name" value="P-loop containing nucleoside triphosphate hydrolases"/>
    <property type="match status" value="1"/>
</dbReference>
<dbReference type="GO" id="GO:0005524">
    <property type="term" value="F:ATP binding"/>
    <property type="evidence" value="ECO:0007669"/>
    <property type="project" value="UniProtKB-UniRule"/>
</dbReference>
<feature type="region of interest" description="Disordered" evidence="14">
    <location>
        <begin position="483"/>
        <end position="520"/>
    </location>
</feature>
<comment type="caution">
    <text evidence="22">The sequence shown here is derived from an EMBL/GenBank/DDBJ whole genome shotgun (WGS) entry which is preliminary data.</text>
</comment>
<dbReference type="Proteomes" id="UP000283485">
    <property type="component" value="Unassembled WGS sequence"/>
</dbReference>
<dbReference type="GO" id="GO:1990077">
    <property type="term" value="C:primosome complex"/>
    <property type="evidence" value="ECO:0007669"/>
    <property type="project" value="UniProtKB-UniRule"/>
</dbReference>
<dbReference type="Gene3D" id="3.40.50.300">
    <property type="entry name" value="P-loop containing nucleotide triphosphate hydrolases"/>
    <property type="match status" value="1"/>
</dbReference>
<evidence type="ECO:0000313" key="28">
    <source>
        <dbReference type="Proteomes" id="UP000285109"/>
    </source>
</evidence>
<evidence type="ECO:0000313" key="26">
    <source>
        <dbReference type="Proteomes" id="UP000284916"/>
    </source>
</evidence>
<evidence type="ECO:0000256" key="3">
    <source>
        <dbReference type="ARBA" id="ARBA00022705"/>
    </source>
</evidence>
<evidence type="ECO:0000313" key="23">
    <source>
        <dbReference type="Proteomes" id="UP000186685"/>
    </source>
</evidence>
<evidence type="ECO:0000313" key="21">
    <source>
        <dbReference type="EMBL" id="RHL10834.1"/>
    </source>
</evidence>
<dbReference type="Pfam" id="PF03796">
    <property type="entry name" value="DnaB_C"/>
    <property type="match status" value="1"/>
</dbReference>
<dbReference type="FunFam" id="3.40.50.300:FF:000076">
    <property type="entry name" value="Replicative DNA helicase"/>
    <property type="match status" value="1"/>
</dbReference>
<dbReference type="EMBL" id="QROI01000037">
    <property type="protein sequence ID" value="RHL10834.1"/>
    <property type="molecule type" value="Genomic_DNA"/>
</dbReference>
<dbReference type="Proteomes" id="UP000285109">
    <property type="component" value="Unassembled WGS sequence"/>
</dbReference>
<dbReference type="InterPro" id="IPR036185">
    <property type="entry name" value="DNA_heli_DnaB-like_N_sf"/>
</dbReference>
<dbReference type="Proteomes" id="UP000284361">
    <property type="component" value="Unassembled WGS sequence"/>
</dbReference>
<evidence type="ECO:0000256" key="8">
    <source>
        <dbReference type="ARBA" id="ARBA00023125"/>
    </source>
</evidence>
<dbReference type="InterPro" id="IPR007694">
    <property type="entry name" value="DNA_helicase_DnaB-like_C"/>
</dbReference>
<dbReference type="EMBL" id="QRJS01000003">
    <property type="protein sequence ID" value="RHH50337.1"/>
    <property type="molecule type" value="Genomic_DNA"/>
</dbReference>
<evidence type="ECO:0000256" key="13">
    <source>
        <dbReference type="RuleBase" id="RU362085"/>
    </source>
</evidence>
<evidence type="ECO:0000256" key="1">
    <source>
        <dbReference type="ARBA" id="ARBA00008428"/>
    </source>
</evidence>
<dbReference type="GO" id="GO:0042802">
    <property type="term" value="F:identical protein binding"/>
    <property type="evidence" value="ECO:0007669"/>
    <property type="project" value="UniProtKB-ARBA"/>
</dbReference>
<keyword evidence="7 13" id="KW-0067">ATP-binding</keyword>
<comment type="similarity">
    <text evidence="1 13">Belongs to the helicase family. DnaB subfamily.</text>
</comment>
<evidence type="ECO:0000256" key="12">
    <source>
        <dbReference type="NCBIfam" id="TIGR00665"/>
    </source>
</evidence>
<dbReference type="EMBL" id="MNQR01000054">
    <property type="protein sequence ID" value="OKZ06059.1"/>
    <property type="molecule type" value="Genomic_DNA"/>
</dbReference>
<dbReference type="GO" id="GO:0016787">
    <property type="term" value="F:hydrolase activity"/>
    <property type="evidence" value="ECO:0007669"/>
    <property type="project" value="UniProtKB-KW"/>
</dbReference>
<dbReference type="InterPro" id="IPR016136">
    <property type="entry name" value="DNA_helicase_N/primase_C"/>
</dbReference>
<dbReference type="EMBL" id="QRQK01000016">
    <property type="protein sequence ID" value="RHM96353.1"/>
    <property type="molecule type" value="Genomic_DNA"/>
</dbReference>
<evidence type="ECO:0000256" key="9">
    <source>
        <dbReference type="ARBA" id="ARBA00023235"/>
    </source>
</evidence>
<dbReference type="EMBL" id="QRHQ01000001">
    <property type="protein sequence ID" value="RHF93481.1"/>
    <property type="molecule type" value="Genomic_DNA"/>
</dbReference>
<evidence type="ECO:0000256" key="4">
    <source>
        <dbReference type="ARBA" id="ARBA00022741"/>
    </source>
</evidence>
<dbReference type="GO" id="GO:0005829">
    <property type="term" value="C:cytosol"/>
    <property type="evidence" value="ECO:0007669"/>
    <property type="project" value="TreeGrafter"/>
</dbReference>
<evidence type="ECO:0000256" key="14">
    <source>
        <dbReference type="SAM" id="MobiDB-lite"/>
    </source>
</evidence>
<feature type="domain" description="SF4 helicase" evidence="15">
    <location>
        <begin position="195"/>
        <end position="469"/>
    </location>
</feature>
<dbReference type="GO" id="GO:0043139">
    <property type="term" value="F:5'-3' DNA helicase activity"/>
    <property type="evidence" value="ECO:0007669"/>
    <property type="project" value="UniProtKB-EC"/>
</dbReference>
<dbReference type="CDD" id="cd00984">
    <property type="entry name" value="DnaB_C"/>
    <property type="match status" value="1"/>
</dbReference>
<comment type="catalytic activity">
    <reaction evidence="11 13">
        <text>ATP + H2O = ADP + phosphate + H(+)</text>
        <dbReference type="Rhea" id="RHEA:13065"/>
        <dbReference type="ChEBI" id="CHEBI:15377"/>
        <dbReference type="ChEBI" id="CHEBI:15378"/>
        <dbReference type="ChEBI" id="CHEBI:30616"/>
        <dbReference type="ChEBI" id="CHEBI:43474"/>
        <dbReference type="ChEBI" id="CHEBI:456216"/>
        <dbReference type="EC" id="5.6.2.3"/>
    </reaction>
</comment>
<evidence type="ECO:0000313" key="19">
    <source>
        <dbReference type="EMBL" id="RHF93481.1"/>
    </source>
</evidence>
<keyword evidence="5 13" id="KW-0378">Hydrolase</keyword>
<dbReference type="PANTHER" id="PTHR30153">
    <property type="entry name" value="REPLICATIVE DNA HELICASE DNAB"/>
    <property type="match status" value="1"/>
</dbReference>
<dbReference type="Pfam" id="PF00772">
    <property type="entry name" value="DnaB"/>
    <property type="match status" value="1"/>
</dbReference>
<evidence type="ECO:0000256" key="2">
    <source>
        <dbReference type="ARBA" id="ARBA00022515"/>
    </source>
</evidence>
<dbReference type="GO" id="GO:0006269">
    <property type="term" value="P:DNA replication, synthesis of primer"/>
    <property type="evidence" value="ECO:0007669"/>
    <property type="project" value="UniProtKB-UniRule"/>
</dbReference>
<dbReference type="PROSITE" id="PS51199">
    <property type="entry name" value="SF4_HELICASE"/>
    <property type="match status" value="1"/>
</dbReference>
<evidence type="ECO:0000313" key="17">
    <source>
        <dbReference type="EMBL" id="OKZ06059.1"/>
    </source>
</evidence>
<keyword evidence="2 13" id="KW-0639">Primosome</keyword>
<evidence type="ECO:0000313" key="27">
    <source>
        <dbReference type="Proteomes" id="UP000284998"/>
    </source>
</evidence>
<dbReference type="RefSeq" id="WP_022054401.1">
    <property type="nucleotide sequence ID" value="NZ_CALUFF010000064.1"/>
</dbReference>
<dbReference type="Proteomes" id="UP000284916">
    <property type="component" value="Unassembled WGS sequence"/>
</dbReference>
<protein>
    <recommendedName>
        <fullName evidence="12 13">Replicative DNA helicase</fullName>
        <ecNumber evidence="12 13">5.6.2.3</ecNumber>
    </recommendedName>
</protein>
<dbReference type="Gene3D" id="1.10.860.10">
    <property type="entry name" value="DNAb Helicase, Chain A"/>
    <property type="match status" value="1"/>
</dbReference>
<dbReference type="EMBL" id="DYWE01000059">
    <property type="protein sequence ID" value="HJF81106.1"/>
    <property type="molecule type" value="Genomic_DNA"/>
</dbReference>
<dbReference type="Proteomes" id="UP000284998">
    <property type="component" value="Unassembled WGS sequence"/>
</dbReference>